<proteinExistence type="evidence at transcript level"/>
<dbReference type="Gene3D" id="3.40.50.720">
    <property type="entry name" value="NAD(P)-binding Rossmann-like Domain"/>
    <property type="match status" value="1"/>
</dbReference>
<organism evidence="4">
    <name type="scientific">Daucus carota subsp. carota</name>
    <dbReference type="NCBI Taxonomy" id="79196"/>
    <lineage>
        <taxon>Eukaryota</taxon>
        <taxon>Viridiplantae</taxon>
        <taxon>Streptophyta</taxon>
        <taxon>Embryophyta</taxon>
        <taxon>Tracheophyta</taxon>
        <taxon>Spermatophyta</taxon>
        <taxon>Magnoliopsida</taxon>
        <taxon>eudicotyledons</taxon>
        <taxon>Gunneridae</taxon>
        <taxon>Pentapetalae</taxon>
        <taxon>asterids</taxon>
        <taxon>campanulids</taxon>
        <taxon>Apiales</taxon>
        <taxon>Apiaceae</taxon>
        <taxon>Apioideae</taxon>
        <taxon>Scandiceae</taxon>
        <taxon>Daucinae</taxon>
        <taxon>Daucus</taxon>
        <taxon>Daucus sect. Daucus</taxon>
    </lineage>
</organism>
<dbReference type="InterPro" id="IPR036291">
    <property type="entry name" value="NAD(P)-bd_dom_sf"/>
</dbReference>
<dbReference type="SUPFAM" id="SSF51735">
    <property type="entry name" value="NAD(P)-binding Rossmann-fold domains"/>
    <property type="match status" value="1"/>
</dbReference>
<dbReference type="FunFam" id="3.40.50.720:FF:000219">
    <property type="entry name" value="Cinnamoyl-CoA reductase 1"/>
    <property type="match status" value="1"/>
</dbReference>
<dbReference type="Pfam" id="PF01370">
    <property type="entry name" value="Epimerase"/>
    <property type="match status" value="1"/>
</dbReference>
<name>A0A1B0YYQ3_DAUCA</name>
<evidence type="ECO:0000313" key="4">
    <source>
        <dbReference type="EMBL" id="ANO53929.1"/>
    </source>
</evidence>
<dbReference type="EMBL" id="KU757481">
    <property type="protein sequence ID" value="ANO53929.1"/>
    <property type="molecule type" value="mRNA"/>
</dbReference>
<dbReference type="InterPro" id="IPR050425">
    <property type="entry name" value="NAD(P)_dehydrat-like"/>
</dbReference>
<evidence type="ECO:0000259" key="3">
    <source>
        <dbReference type="Pfam" id="PF01370"/>
    </source>
</evidence>
<keyword evidence="2" id="KW-0560">Oxidoreductase</keyword>
<dbReference type="AlphaFoldDB" id="A0A1B0YYQ3"/>
<reference evidence="4" key="2">
    <citation type="submission" date="2016-02" db="EMBL/GenBank/DDBJ databases">
        <authorList>
            <person name="Wen L."/>
            <person name="He K."/>
            <person name="Yang H."/>
        </authorList>
    </citation>
    <scope>NUCLEOTIDE SEQUENCE</scope>
</reference>
<dbReference type="PANTHER" id="PTHR10366">
    <property type="entry name" value="NAD DEPENDENT EPIMERASE/DEHYDRATASE"/>
    <property type="match status" value="1"/>
</dbReference>
<dbReference type="GO" id="GO:0016616">
    <property type="term" value="F:oxidoreductase activity, acting on the CH-OH group of donors, NAD or NADP as acceptor"/>
    <property type="evidence" value="ECO:0007669"/>
    <property type="project" value="TreeGrafter"/>
</dbReference>
<protein>
    <submittedName>
        <fullName evidence="4">Cinnamoyl-CoA reductase 1</fullName>
    </submittedName>
</protein>
<dbReference type="InterPro" id="IPR001509">
    <property type="entry name" value="Epimerase_deHydtase"/>
</dbReference>
<evidence type="ECO:0000256" key="2">
    <source>
        <dbReference type="ARBA" id="ARBA00023002"/>
    </source>
</evidence>
<evidence type="ECO:0000256" key="1">
    <source>
        <dbReference type="ARBA" id="ARBA00022857"/>
    </source>
</evidence>
<accession>A0A1B0YYQ3</accession>
<feature type="domain" description="NAD-dependent epimerase/dehydratase" evidence="3">
    <location>
        <begin position="9"/>
        <end position="240"/>
    </location>
</feature>
<keyword evidence="1" id="KW-0521">NADP</keyword>
<dbReference type="CDD" id="cd08958">
    <property type="entry name" value="FR_SDR_e"/>
    <property type="match status" value="1"/>
</dbReference>
<dbReference type="PANTHER" id="PTHR10366:SF404">
    <property type="entry name" value="CINNAMOYL-COA REDUCTASE 1"/>
    <property type="match status" value="1"/>
</dbReference>
<sequence length="326" mass="36090">MHLVCDQVVCVTGAGGFIASWVVKSLLEKGYTVRGTVRNPDDPKNDHLWELQGAKERLTLYKAELLDYNSLFEAINGCDGVFHIASPVSEEESMVETAVIGSKNVIVAAAEAKVKRVVLTSSIGAVYMDPNRSPNELIDETFWSDLEFCKSTESWYFYGKVLAERLAWKESKLRGLDIVTISPVLVIGPLLQPTLNASTAHILEYLTGAVKTYSNSNLAFVDVRDVASAHVFLFETPSAKGRYICYESSLHLGEMAEILAKYFPEYAVPTKCSGEVKPRAKPLSFSNQKLKGMGLDFIPVKKCLYETVKSLQGKGHLPVFNHQNDI</sequence>
<reference evidence="4" key="1">
    <citation type="journal article" date="2016" name="Protoplasma">
        <title>Exogenous gibberellin enhances secondary xylem development and lignification in carrot taproot.</title>
        <authorList>
            <person name="Wang G.L."/>
            <person name="Que F."/>
            <person name="Xu Z.S."/>
            <person name="Wang F."/>
            <person name="Xiong A.S."/>
        </authorList>
    </citation>
    <scope>NUCLEOTIDE SEQUENCE</scope>
</reference>